<dbReference type="EMBL" id="QGNW01000062">
    <property type="protein sequence ID" value="RVX04225.1"/>
    <property type="molecule type" value="Genomic_DNA"/>
</dbReference>
<dbReference type="Pfam" id="PF13202">
    <property type="entry name" value="EF-hand_5"/>
    <property type="match status" value="1"/>
</dbReference>
<dbReference type="SMART" id="SM00054">
    <property type="entry name" value="EFh"/>
    <property type="match status" value="3"/>
</dbReference>
<comment type="subcellular location">
    <subcellularLocation>
        <location evidence="3">Membrane</location>
    </subcellularLocation>
</comment>
<dbReference type="PRINTS" id="PR00450">
    <property type="entry name" value="RECOVERIN"/>
</dbReference>
<dbReference type="GO" id="GO:0016020">
    <property type="term" value="C:membrane"/>
    <property type="evidence" value="ECO:0007669"/>
    <property type="project" value="UniProtKB-SubCell"/>
</dbReference>
<comment type="similarity">
    <text evidence="2 3">Belongs to the calcineurin regulatory subunit family.</text>
</comment>
<feature type="domain" description="EF-hand" evidence="4">
    <location>
        <begin position="121"/>
        <end position="156"/>
    </location>
</feature>
<dbReference type="InterPro" id="IPR002048">
    <property type="entry name" value="EF_hand_dom"/>
</dbReference>
<feature type="domain" description="EF-hand" evidence="4">
    <location>
        <begin position="158"/>
        <end position="193"/>
    </location>
</feature>
<dbReference type="PANTHER" id="PTHR23056">
    <property type="entry name" value="CALCINEURIN B"/>
    <property type="match status" value="1"/>
</dbReference>
<keyword evidence="1 3" id="KW-0677">Repeat</keyword>
<feature type="domain" description="EF-hand" evidence="4">
    <location>
        <begin position="202"/>
        <end position="237"/>
    </location>
</feature>
<evidence type="ECO:0000259" key="4">
    <source>
        <dbReference type="PROSITE" id="PS50222"/>
    </source>
</evidence>
<evidence type="ECO:0000256" key="3">
    <source>
        <dbReference type="RuleBase" id="RU369080"/>
    </source>
</evidence>
<keyword evidence="3" id="KW-0479">Metal-binding</keyword>
<evidence type="ECO:0000313" key="5">
    <source>
        <dbReference type="EMBL" id="RVX04225.1"/>
    </source>
</evidence>
<comment type="caution">
    <text evidence="5">The sequence shown here is derived from an EMBL/GenBank/DDBJ whole genome shotgun (WGS) entry which is preliminary data.</text>
</comment>
<keyword evidence="3" id="KW-0106">Calcium</keyword>
<dbReference type="FunFam" id="1.10.238.10:FF:000073">
    <property type="entry name" value="calcineurin B-like protein 3"/>
    <property type="match status" value="1"/>
</dbReference>
<dbReference type="Gene3D" id="1.10.238.10">
    <property type="entry name" value="EF-hand"/>
    <property type="match status" value="1"/>
</dbReference>
<dbReference type="PROSITE" id="PS50222">
    <property type="entry name" value="EF_HAND_2"/>
    <property type="match status" value="3"/>
</dbReference>
<dbReference type="GO" id="GO:0019722">
    <property type="term" value="P:calcium-mediated signaling"/>
    <property type="evidence" value="ECO:0007669"/>
    <property type="project" value="UniProtKB-UniRule"/>
</dbReference>
<sequence length="269" mass="30887">MIGVMVFQGVVEIELGIVLRNLQAYVTMLAFTRCFCLKKAKQHPGYEDPTTLASETPYFSVILIFRANVSKSKELFTCLSVTVNEVEALYDLFKKLSSSIIDDGFIHKEEFQFALFRNRSKQNLFADRVFDLFDIKHNGVIEFGEFVRSLSIFHPNAPNEDKMEFAFKLYDLRQTGYIDREELREMVSAILNESDLEISEDIVESIVDKTMAEADLKGDGKIDKEEWKEFVARNPSILRNMTLPYLKQITLAFPSFVLNSEVQDSDIVA</sequence>
<organism evidence="5 6">
    <name type="scientific">Vitis vinifera</name>
    <name type="common">Grape</name>
    <dbReference type="NCBI Taxonomy" id="29760"/>
    <lineage>
        <taxon>Eukaryota</taxon>
        <taxon>Viridiplantae</taxon>
        <taxon>Streptophyta</taxon>
        <taxon>Embryophyta</taxon>
        <taxon>Tracheophyta</taxon>
        <taxon>Spermatophyta</taxon>
        <taxon>Magnoliopsida</taxon>
        <taxon>eudicotyledons</taxon>
        <taxon>Gunneridae</taxon>
        <taxon>Pentapetalae</taxon>
        <taxon>rosids</taxon>
        <taxon>Vitales</taxon>
        <taxon>Vitaceae</taxon>
        <taxon>Viteae</taxon>
        <taxon>Vitis</taxon>
    </lineage>
</organism>
<comment type="function">
    <text evidence="3">Acts as a calcium sensor. CBL proteins interact with CIPK serine-threonine protein kinases. Binding of a CBL protein to the regulatory NAF domain of a CIPK protein lead to the activation of the kinase in a calcium-dependent manner.</text>
</comment>
<dbReference type="InterPro" id="IPR045198">
    <property type="entry name" value="CNBL1-10"/>
</dbReference>
<dbReference type="PANTHER" id="PTHR23056:SF147">
    <property type="entry name" value="CALCINEURIN B-LIKE PROTEIN 8"/>
    <property type="match status" value="1"/>
</dbReference>
<comment type="subunit">
    <text evidence="3">Homodimer. Interacts with CIPK.</text>
</comment>
<dbReference type="InterPro" id="IPR011992">
    <property type="entry name" value="EF-hand-dom_pair"/>
</dbReference>
<proteinExistence type="inferred from homology"/>
<keyword evidence="3" id="KW-0472">Membrane</keyword>
<dbReference type="CDD" id="cd00051">
    <property type="entry name" value="EFh"/>
    <property type="match status" value="1"/>
</dbReference>
<evidence type="ECO:0000256" key="2">
    <source>
        <dbReference type="ARBA" id="ARBA00023774"/>
    </source>
</evidence>
<dbReference type="Pfam" id="PF13499">
    <property type="entry name" value="EF-hand_7"/>
    <property type="match status" value="1"/>
</dbReference>
<dbReference type="GO" id="GO:0005509">
    <property type="term" value="F:calcium ion binding"/>
    <property type="evidence" value="ECO:0007669"/>
    <property type="project" value="UniProtKB-UniRule"/>
</dbReference>
<dbReference type="GO" id="GO:0019900">
    <property type="term" value="F:kinase binding"/>
    <property type="evidence" value="ECO:0007669"/>
    <property type="project" value="UniProtKB-UniRule"/>
</dbReference>
<gene>
    <name evidence="5" type="primary">CBL8_1</name>
    <name evidence="5" type="ORF">CK203_015708</name>
</gene>
<reference evidence="5 6" key="1">
    <citation type="journal article" date="2018" name="PLoS Genet.">
        <title>Population sequencing reveals clonal diversity and ancestral inbreeding in the grapevine cultivar Chardonnay.</title>
        <authorList>
            <person name="Roach M.J."/>
            <person name="Johnson D.L."/>
            <person name="Bohlmann J."/>
            <person name="van Vuuren H.J."/>
            <person name="Jones S.J."/>
            <person name="Pretorius I.S."/>
            <person name="Schmidt S.A."/>
            <person name="Borneman A.R."/>
        </authorList>
    </citation>
    <scope>NUCLEOTIDE SEQUENCE [LARGE SCALE GENOMIC DNA]</scope>
    <source>
        <strain evidence="6">cv. Chardonnay</strain>
        <tissue evidence="5">Leaf</tissue>
    </source>
</reference>
<evidence type="ECO:0000256" key="1">
    <source>
        <dbReference type="ARBA" id="ARBA00022737"/>
    </source>
</evidence>
<dbReference type="AlphaFoldDB" id="A0A438J5K5"/>
<name>A0A438J5K5_VITVI</name>
<accession>A0A438J5K5</accession>
<dbReference type="Proteomes" id="UP000288805">
    <property type="component" value="Unassembled WGS sequence"/>
</dbReference>
<dbReference type="SUPFAM" id="SSF47473">
    <property type="entry name" value="EF-hand"/>
    <property type="match status" value="1"/>
</dbReference>
<protein>
    <recommendedName>
        <fullName evidence="3">Calcineurin B-like protein</fullName>
    </recommendedName>
</protein>
<evidence type="ECO:0000313" key="6">
    <source>
        <dbReference type="Proteomes" id="UP000288805"/>
    </source>
</evidence>